<reference evidence="5 6" key="1">
    <citation type="submission" date="2020-04" db="EMBL/GenBank/DDBJ databases">
        <title>Rhizobium sp. S-51 isolated from soil.</title>
        <authorList>
            <person name="Dahal R.H."/>
        </authorList>
    </citation>
    <scope>NUCLEOTIDE SEQUENCE [LARGE SCALE GENOMIC DNA]</scope>
    <source>
        <strain evidence="5 6">S-51</strain>
    </source>
</reference>
<name>A0A7Y0AT58_9HYPH</name>
<dbReference type="SMART" id="SM00065">
    <property type="entry name" value="GAF"/>
    <property type="match status" value="1"/>
</dbReference>
<dbReference type="Gene3D" id="3.20.20.450">
    <property type="entry name" value="EAL domain"/>
    <property type="match status" value="1"/>
</dbReference>
<dbReference type="CDD" id="cd01948">
    <property type="entry name" value="EAL"/>
    <property type="match status" value="1"/>
</dbReference>
<evidence type="ECO:0000259" key="3">
    <source>
        <dbReference type="PROSITE" id="PS50883"/>
    </source>
</evidence>
<evidence type="ECO:0000313" key="6">
    <source>
        <dbReference type="Proteomes" id="UP000541470"/>
    </source>
</evidence>
<dbReference type="SUPFAM" id="SSF55781">
    <property type="entry name" value="GAF domain-like"/>
    <property type="match status" value="1"/>
</dbReference>
<dbReference type="CDD" id="cd01949">
    <property type="entry name" value="GGDEF"/>
    <property type="match status" value="1"/>
</dbReference>
<feature type="domain" description="GGDEF" evidence="4">
    <location>
        <begin position="323"/>
        <end position="456"/>
    </location>
</feature>
<comment type="caution">
    <text evidence="5">The sequence shown here is derived from an EMBL/GenBank/DDBJ whole genome shotgun (WGS) entry which is preliminary data.</text>
</comment>
<dbReference type="PROSITE" id="PS50113">
    <property type="entry name" value="PAC"/>
    <property type="match status" value="1"/>
</dbReference>
<dbReference type="InterPro" id="IPR000014">
    <property type="entry name" value="PAS"/>
</dbReference>
<keyword evidence="6" id="KW-1185">Reference proteome</keyword>
<feature type="domain" description="PAC" evidence="2">
    <location>
        <begin position="239"/>
        <end position="291"/>
    </location>
</feature>
<dbReference type="PROSITE" id="PS50112">
    <property type="entry name" value="PAS"/>
    <property type="match status" value="1"/>
</dbReference>
<dbReference type="InterPro" id="IPR001633">
    <property type="entry name" value="EAL_dom"/>
</dbReference>
<gene>
    <name evidence="5" type="ORF">HHL25_02860</name>
</gene>
<organism evidence="5 6">
    <name type="scientific">Rhizobium terricola</name>
    <dbReference type="NCBI Taxonomy" id="2728849"/>
    <lineage>
        <taxon>Bacteria</taxon>
        <taxon>Pseudomonadati</taxon>
        <taxon>Pseudomonadota</taxon>
        <taxon>Alphaproteobacteria</taxon>
        <taxon>Hyphomicrobiales</taxon>
        <taxon>Rhizobiaceae</taxon>
        <taxon>Rhizobium/Agrobacterium group</taxon>
        <taxon>Rhizobium</taxon>
    </lineage>
</organism>
<evidence type="ECO:0000259" key="1">
    <source>
        <dbReference type="PROSITE" id="PS50112"/>
    </source>
</evidence>
<dbReference type="Gene3D" id="3.30.450.20">
    <property type="entry name" value="PAS domain"/>
    <property type="match status" value="1"/>
</dbReference>
<dbReference type="SUPFAM" id="SSF55785">
    <property type="entry name" value="PYP-like sensor domain (PAS domain)"/>
    <property type="match status" value="1"/>
</dbReference>
<evidence type="ECO:0000313" key="5">
    <source>
        <dbReference type="EMBL" id="NML73060.1"/>
    </source>
</evidence>
<sequence length="718" mass="78390">MKTILERLQETDRLSELDAYSVFGTPSEDDYDHIVRLTAELFEAPIALINLVGGTEVWVKARVGIDVQTVPCELAFCSHTVLGTEPLVVTDLSTDERFSSNPLVTGEAGFRFYAGAPLTSPKGHGIGTLCILDTASRPALSEKQERRLKDLAQLVMDKLDQRRLSRLEVIASKLMSATSDAVIVTDQSGNIAVWNPAAQSVFGFTDEEMIGRPINEIIGGIVTDPEHYAAGGDGLPRDHRVELTASHKRGHDIIVEVSATAWQDERLRLSGLGVIVRDVTRQRMADRRIAFLAHHDELTGLANRNSLLDQMETLLKRETMEKEGLAVICIDLDRFKLTNETLGHRVGDGLLRQTGERLRAIAGADDLVARLGGDEFAIVRRGGHNELTLALFAETILAAIAETFEVEGHLISTSASLGIARFPRDGRDCDTLLNHADLATYRTKLEGRSGYHFFEPDMDGQTLAKRGLERDLRGALKRGELEIHYQPQYDIKTGRAIGAEALLRWNHPVHGYVSPADFIPIAETTGLMIAIGSWAMHKACRDFAAAAPGLRLAVNLSPAQFRRADIVTLVRDALDRSGLPGNCLEIEITESLLMEKDAGTLDALKALKALGVGIALDDFGTGYSSLSYLHSFPFDTIKIDRSFVREADTNPDCAAILQAIAALAAALHLTTIAEGIETEAQFAHVKALGYDCGQGFLLARPAPIDELSFRDFATRSAS</sequence>
<feature type="domain" description="PAS" evidence="1">
    <location>
        <begin position="173"/>
        <end position="218"/>
    </location>
</feature>
<dbReference type="InterPro" id="IPR035965">
    <property type="entry name" value="PAS-like_dom_sf"/>
</dbReference>
<proteinExistence type="predicted"/>
<feature type="domain" description="EAL" evidence="3">
    <location>
        <begin position="465"/>
        <end position="715"/>
    </location>
</feature>
<dbReference type="InterPro" id="IPR029016">
    <property type="entry name" value="GAF-like_dom_sf"/>
</dbReference>
<dbReference type="Pfam" id="PF00990">
    <property type="entry name" value="GGDEF"/>
    <property type="match status" value="1"/>
</dbReference>
<dbReference type="GO" id="GO:0006355">
    <property type="term" value="P:regulation of DNA-templated transcription"/>
    <property type="evidence" value="ECO:0007669"/>
    <property type="project" value="InterPro"/>
</dbReference>
<dbReference type="InterPro" id="IPR043128">
    <property type="entry name" value="Rev_trsase/Diguanyl_cyclase"/>
</dbReference>
<dbReference type="InterPro" id="IPR035919">
    <property type="entry name" value="EAL_sf"/>
</dbReference>
<dbReference type="Gene3D" id="3.30.70.270">
    <property type="match status" value="1"/>
</dbReference>
<dbReference type="PROSITE" id="PS50883">
    <property type="entry name" value="EAL"/>
    <property type="match status" value="1"/>
</dbReference>
<dbReference type="PANTHER" id="PTHR44757:SF2">
    <property type="entry name" value="BIOFILM ARCHITECTURE MAINTENANCE PROTEIN MBAA"/>
    <property type="match status" value="1"/>
</dbReference>
<dbReference type="PANTHER" id="PTHR44757">
    <property type="entry name" value="DIGUANYLATE CYCLASE DGCP"/>
    <property type="match status" value="1"/>
</dbReference>
<dbReference type="NCBIfam" id="TIGR00254">
    <property type="entry name" value="GGDEF"/>
    <property type="match status" value="1"/>
</dbReference>
<dbReference type="PROSITE" id="PS50887">
    <property type="entry name" value="GGDEF"/>
    <property type="match status" value="1"/>
</dbReference>
<dbReference type="Pfam" id="PF01590">
    <property type="entry name" value="GAF"/>
    <property type="match status" value="1"/>
</dbReference>
<dbReference type="SMART" id="SM00267">
    <property type="entry name" value="GGDEF"/>
    <property type="match status" value="1"/>
</dbReference>
<dbReference type="InterPro" id="IPR000160">
    <property type="entry name" value="GGDEF_dom"/>
</dbReference>
<dbReference type="AlphaFoldDB" id="A0A7Y0AT58"/>
<dbReference type="EMBL" id="JABBGK010000001">
    <property type="protein sequence ID" value="NML73060.1"/>
    <property type="molecule type" value="Genomic_DNA"/>
</dbReference>
<dbReference type="SMART" id="SM00052">
    <property type="entry name" value="EAL"/>
    <property type="match status" value="1"/>
</dbReference>
<dbReference type="RefSeq" id="WP_169587073.1">
    <property type="nucleotide sequence ID" value="NZ_JABBGK010000001.1"/>
</dbReference>
<dbReference type="SUPFAM" id="SSF55073">
    <property type="entry name" value="Nucleotide cyclase"/>
    <property type="match status" value="1"/>
</dbReference>
<dbReference type="Proteomes" id="UP000541470">
    <property type="component" value="Unassembled WGS sequence"/>
</dbReference>
<dbReference type="InterPro" id="IPR052155">
    <property type="entry name" value="Biofilm_reg_signaling"/>
</dbReference>
<dbReference type="SMART" id="SM00091">
    <property type="entry name" value="PAS"/>
    <property type="match status" value="1"/>
</dbReference>
<dbReference type="NCBIfam" id="TIGR00229">
    <property type="entry name" value="sensory_box"/>
    <property type="match status" value="1"/>
</dbReference>
<evidence type="ECO:0000259" key="4">
    <source>
        <dbReference type="PROSITE" id="PS50887"/>
    </source>
</evidence>
<accession>A0A7Y0AT58</accession>
<dbReference type="Pfam" id="PF00989">
    <property type="entry name" value="PAS"/>
    <property type="match status" value="1"/>
</dbReference>
<dbReference type="InterPro" id="IPR000700">
    <property type="entry name" value="PAS-assoc_C"/>
</dbReference>
<dbReference type="Pfam" id="PF00563">
    <property type="entry name" value="EAL"/>
    <property type="match status" value="1"/>
</dbReference>
<dbReference type="InterPro" id="IPR029787">
    <property type="entry name" value="Nucleotide_cyclase"/>
</dbReference>
<dbReference type="InterPro" id="IPR013767">
    <property type="entry name" value="PAS_fold"/>
</dbReference>
<dbReference type="InterPro" id="IPR003018">
    <property type="entry name" value="GAF"/>
</dbReference>
<evidence type="ECO:0000259" key="2">
    <source>
        <dbReference type="PROSITE" id="PS50113"/>
    </source>
</evidence>
<dbReference type="CDD" id="cd00130">
    <property type="entry name" value="PAS"/>
    <property type="match status" value="1"/>
</dbReference>
<dbReference type="Gene3D" id="3.30.450.40">
    <property type="match status" value="1"/>
</dbReference>
<dbReference type="SUPFAM" id="SSF141868">
    <property type="entry name" value="EAL domain-like"/>
    <property type="match status" value="1"/>
</dbReference>
<protein>
    <submittedName>
        <fullName evidence="5">EAL domain-containing protein</fullName>
    </submittedName>
</protein>